<proteinExistence type="predicted"/>
<protein>
    <submittedName>
        <fullName evidence="2">NADH dehydrogenase subunit 4L</fullName>
    </submittedName>
</protein>
<evidence type="ECO:0000256" key="1">
    <source>
        <dbReference type="SAM" id="Phobius"/>
    </source>
</evidence>
<reference evidence="2" key="1">
    <citation type="submission" date="2016-10" db="EMBL/GenBank/DDBJ databases">
        <title>Complete mitochondrial genomes of 50 helminths species.</title>
        <authorList>
            <person name="Kikuchi T."/>
            <person name="Holroyd N."/>
            <person name="Berriman M."/>
        </authorList>
    </citation>
    <scope>NUCLEOTIDE SEQUENCE</scope>
</reference>
<organism evidence="2">
    <name type="scientific">Schistosoma curassoni</name>
    <dbReference type="NCBI Taxonomy" id="6186"/>
    <lineage>
        <taxon>Eukaryota</taxon>
        <taxon>Metazoa</taxon>
        <taxon>Spiralia</taxon>
        <taxon>Lophotrochozoa</taxon>
        <taxon>Platyhelminthes</taxon>
        <taxon>Trematoda</taxon>
        <taxon>Digenea</taxon>
        <taxon>Strigeidida</taxon>
        <taxon>Schistosomatoidea</taxon>
        <taxon>Schistosomatidae</taxon>
        <taxon>Schistosoma</taxon>
    </lineage>
</organism>
<accession>A0A2Z5QKJ6</accession>
<dbReference type="AlphaFoldDB" id="A0A2Z5QKJ6"/>
<gene>
    <name evidence="2" type="primary">ND4L</name>
</gene>
<keyword evidence="1" id="KW-0812">Transmembrane</keyword>
<feature type="transmembrane region" description="Helical" evidence="1">
    <location>
        <begin position="52"/>
        <end position="74"/>
    </location>
</feature>
<dbReference type="Pfam" id="PF06235">
    <property type="entry name" value="NAD4L"/>
    <property type="match status" value="1"/>
</dbReference>
<dbReference type="InterPro" id="IPR009356">
    <property type="entry name" value="NAD_DH_su4L"/>
</dbReference>
<geneLocation type="mitochondrion" evidence="2"/>
<sequence length="87" mass="9465">MMIGILILGIGLLLIGLLLCNCCLFNYLIVLENYNVIVLLISLDSLSSGCRMIFICMMSVFVVEASLILMIIGVNIKSGCLRIPLGL</sequence>
<keyword evidence="2" id="KW-0496">Mitochondrion</keyword>
<keyword evidence="1" id="KW-1133">Transmembrane helix</keyword>
<keyword evidence="1" id="KW-0472">Membrane</keyword>
<name>A0A2Z5QKJ6_9TREM</name>
<dbReference type="EMBL" id="AP017708">
    <property type="protein sequence ID" value="BAV81457.1"/>
    <property type="molecule type" value="Genomic_DNA"/>
</dbReference>
<evidence type="ECO:0000313" key="2">
    <source>
        <dbReference type="EMBL" id="BAV81457.1"/>
    </source>
</evidence>